<reference evidence="2 3" key="1">
    <citation type="submission" date="2016-10" db="EMBL/GenBank/DDBJ databases">
        <authorList>
            <person name="de Groot N.N."/>
        </authorList>
    </citation>
    <scope>NUCLEOTIDE SEQUENCE [LARGE SCALE GENOMIC DNA]</scope>
    <source>
        <strain evidence="2 3">WG7</strain>
    </source>
</reference>
<feature type="domain" description="Gp28/Gp37-like" evidence="1">
    <location>
        <begin position="240"/>
        <end position="475"/>
    </location>
</feature>
<dbReference type="RefSeq" id="WP_089716393.1">
    <property type="nucleotide sequence ID" value="NZ_FNEH01000021.1"/>
</dbReference>
<evidence type="ECO:0000313" key="2">
    <source>
        <dbReference type="EMBL" id="SDI95308.1"/>
    </source>
</evidence>
<name>A0A1G8PSJ5_9FIRM</name>
<gene>
    <name evidence="2" type="ORF">SAMN04515654_12112</name>
</gene>
<proteinExistence type="predicted"/>
<dbReference type="EMBL" id="FNEH01000021">
    <property type="protein sequence ID" value="SDI95308.1"/>
    <property type="molecule type" value="Genomic_DNA"/>
</dbReference>
<dbReference type="Proteomes" id="UP000198945">
    <property type="component" value="Unassembled WGS sequence"/>
</dbReference>
<evidence type="ECO:0000313" key="3">
    <source>
        <dbReference type="Proteomes" id="UP000198945"/>
    </source>
</evidence>
<accession>A0A1G8PSJ5</accession>
<organism evidence="2 3">
    <name type="scientific">Halanaerobium congolense</name>
    <dbReference type="NCBI Taxonomy" id="54121"/>
    <lineage>
        <taxon>Bacteria</taxon>
        <taxon>Bacillati</taxon>
        <taxon>Bacillota</taxon>
        <taxon>Clostridia</taxon>
        <taxon>Halanaerobiales</taxon>
        <taxon>Halanaerobiaceae</taxon>
        <taxon>Halanaerobium</taxon>
    </lineage>
</organism>
<dbReference type="AlphaFoldDB" id="A0A1G8PSJ5"/>
<dbReference type="Pfam" id="PF14594">
    <property type="entry name" value="Sipho_Gp37"/>
    <property type="match status" value="1"/>
</dbReference>
<protein>
    <submittedName>
        <fullName evidence="2">Virus ReqiPepy6 Gp37-like protein</fullName>
    </submittedName>
</protein>
<sequence>MQIKYYNPPVNDLDLKYTQAHNFLDINYSNKFVGTVSLLFSKVDNSVNLNYFNGFINNLDLVYNGKGTNILKANYEIQDNKLGINYLNSEMYSLKLNYENKLAVPLSIKYNLSDNGLNLIYTGAKYLNKLTLNYNKVAADTYQNSLTIKYELTEIPVLEMSFEAVTNYEVSTSLAYSLENSINSNFSLLISSTFESIKYLATSNLEIQSVKLKELLEAFKFETVSEFSLFVKSITNNTVIYILTPDFDLLAILEEYQDFVWNRKWRSVDDFQLTISKKLPSSKYLQLENYIAVKKGDKVTAGRIAKRNLKKENDSELITVSGKGLGEIFENRIAFNKVNTDSGYDSFSGPAESAMKHYVDVNVINPTEVDRKVDNLINETDREKGATINYRARFQKISEILYEISKTTGLGWELEIDLETKEVIFKVLTAKIRKGVRLSPNFDSVKMIQFEENKSSQENKVVVAGQGEGADRMIRTVSRNEV</sequence>
<dbReference type="InterPro" id="IPR029432">
    <property type="entry name" value="Gp28/Gp37-like_dom"/>
</dbReference>
<evidence type="ECO:0000259" key="1">
    <source>
        <dbReference type="Pfam" id="PF14594"/>
    </source>
</evidence>